<sequence>MGSLPALIRYYVRIGLLTCGRPFYDPEFDECFLPLVGTPDTLLTVKFCGRTIKE</sequence>
<organism evidence="1 2">
    <name type="scientific">Aureimonas endophytica</name>
    <dbReference type="NCBI Taxonomy" id="2027858"/>
    <lineage>
        <taxon>Bacteria</taxon>
        <taxon>Pseudomonadati</taxon>
        <taxon>Pseudomonadota</taxon>
        <taxon>Alphaproteobacteria</taxon>
        <taxon>Hyphomicrobiales</taxon>
        <taxon>Aurantimonadaceae</taxon>
        <taxon>Aureimonas</taxon>
    </lineage>
</organism>
<reference evidence="1" key="2">
    <citation type="submission" date="2020-09" db="EMBL/GenBank/DDBJ databases">
        <authorList>
            <person name="Sun Q."/>
            <person name="Zhou Y."/>
        </authorList>
    </citation>
    <scope>NUCLEOTIDE SEQUENCE</scope>
    <source>
        <strain evidence="1">CGMCC 1.15367</strain>
    </source>
</reference>
<gene>
    <name evidence="1" type="ORF">GCM10011390_20710</name>
</gene>
<protein>
    <submittedName>
        <fullName evidence="1">Uncharacterized protein</fullName>
    </submittedName>
</protein>
<dbReference type="RefSeq" id="WP_188908201.1">
    <property type="nucleotide sequence ID" value="NZ_BMIQ01000003.1"/>
</dbReference>
<dbReference type="Proteomes" id="UP000644699">
    <property type="component" value="Unassembled WGS sequence"/>
</dbReference>
<name>A0A916ZKK7_9HYPH</name>
<accession>A0A916ZKK7</accession>
<dbReference type="EMBL" id="BMIQ01000003">
    <property type="protein sequence ID" value="GGE01671.1"/>
    <property type="molecule type" value="Genomic_DNA"/>
</dbReference>
<reference evidence="1" key="1">
    <citation type="journal article" date="2014" name="Int. J. Syst. Evol. Microbiol.">
        <title>Complete genome sequence of Corynebacterium casei LMG S-19264T (=DSM 44701T), isolated from a smear-ripened cheese.</title>
        <authorList>
            <consortium name="US DOE Joint Genome Institute (JGI-PGF)"/>
            <person name="Walter F."/>
            <person name="Albersmeier A."/>
            <person name="Kalinowski J."/>
            <person name="Ruckert C."/>
        </authorList>
    </citation>
    <scope>NUCLEOTIDE SEQUENCE</scope>
    <source>
        <strain evidence="1">CGMCC 1.15367</strain>
    </source>
</reference>
<evidence type="ECO:0000313" key="1">
    <source>
        <dbReference type="EMBL" id="GGE01671.1"/>
    </source>
</evidence>
<evidence type="ECO:0000313" key="2">
    <source>
        <dbReference type="Proteomes" id="UP000644699"/>
    </source>
</evidence>
<dbReference type="AlphaFoldDB" id="A0A916ZKK7"/>
<comment type="caution">
    <text evidence="1">The sequence shown here is derived from an EMBL/GenBank/DDBJ whole genome shotgun (WGS) entry which is preliminary data.</text>
</comment>
<keyword evidence="2" id="KW-1185">Reference proteome</keyword>
<proteinExistence type="predicted"/>